<dbReference type="Pfam" id="PF10947">
    <property type="entry name" value="DUF2628"/>
    <property type="match status" value="1"/>
</dbReference>
<feature type="transmembrane region" description="Helical" evidence="1">
    <location>
        <begin position="171"/>
        <end position="191"/>
    </location>
</feature>
<dbReference type="AlphaFoldDB" id="A0A1W6N2P7"/>
<keyword evidence="1" id="KW-0472">Membrane</keyword>
<gene>
    <name evidence="2" type="ORF">GQ61_00510</name>
</gene>
<accession>A0A1W6N2P7</accession>
<keyword evidence="3" id="KW-1185">Reference proteome</keyword>
<proteinExistence type="predicted"/>
<dbReference type="InterPro" id="IPR024399">
    <property type="entry name" value="DUF2628"/>
</dbReference>
<feature type="transmembrane region" description="Helical" evidence="1">
    <location>
        <begin position="91"/>
        <end position="109"/>
    </location>
</feature>
<protein>
    <recommendedName>
        <fullName evidence="4">DUF2628 domain-containing protein</fullName>
    </recommendedName>
</protein>
<organism evidence="2 3">
    <name type="scientific">Candidatus Nucleicultrix amoebiphila FS5</name>
    <dbReference type="NCBI Taxonomy" id="1414854"/>
    <lineage>
        <taxon>Bacteria</taxon>
        <taxon>Pseudomonadati</taxon>
        <taxon>Pseudomonadota</taxon>
        <taxon>Alphaproteobacteria</taxon>
        <taxon>Holosporales</taxon>
        <taxon>Candidatus Nucleicultricaceae</taxon>
        <taxon>Candidatus Nucleicultrix</taxon>
    </lineage>
</organism>
<dbReference type="Proteomes" id="UP000237351">
    <property type="component" value="Chromosome"/>
</dbReference>
<feature type="transmembrane region" description="Helical" evidence="1">
    <location>
        <begin position="67"/>
        <end position="85"/>
    </location>
</feature>
<dbReference type="EMBL" id="CP008743">
    <property type="protein sequence ID" value="ARN84079.1"/>
    <property type="molecule type" value="Genomic_DNA"/>
</dbReference>
<sequence>MARISKQTLLNYIEKGDGNEADRYYQQAAEKLLTGERHFYWNWPATFFSSYWLAYRRMYLEAALFQLFFLYTGVLSHILVINYTFLALIPFPRILLIVGLGLFGTRYYFSTIKVKILKGLKPAERPIDKFIVHLMIWPQLILSSLIGIFSFREILENIDTPKFNINSNQFLMYSNYAWAAFIIIFLFYKYFKTKSNDQ</sequence>
<keyword evidence="1" id="KW-1133">Transmembrane helix</keyword>
<dbReference type="KEGG" id="naf:GQ61_00510"/>
<keyword evidence="1" id="KW-0812">Transmembrane</keyword>
<reference evidence="2 3" key="1">
    <citation type="submission" date="2014-06" db="EMBL/GenBank/DDBJ databases">
        <title>The genome of the endonuclear symbiont Nucleicultrix amoebiphila.</title>
        <authorList>
            <person name="Schulz F."/>
            <person name="Horn M."/>
        </authorList>
    </citation>
    <scope>NUCLEOTIDE SEQUENCE [LARGE SCALE GENOMIC DNA]</scope>
    <source>
        <strain evidence="2 3">FS5</strain>
    </source>
</reference>
<evidence type="ECO:0000313" key="2">
    <source>
        <dbReference type="EMBL" id="ARN84079.1"/>
    </source>
</evidence>
<name>A0A1W6N2P7_9PROT</name>
<dbReference type="RefSeq" id="WP_198157347.1">
    <property type="nucleotide sequence ID" value="NZ_CP008743.1"/>
</dbReference>
<evidence type="ECO:0008006" key="4">
    <source>
        <dbReference type="Google" id="ProtNLM"/>
    </source>
</evidence>
<evidence type="ECO:0000256" key="1">
    <source>
        <dbReference type="SAM" id="Phobius"/>
    </source>
</evidence>
<evidence type="ECO:0000313" key="3">
    <source>
        <dbReference type="Proteomes" id="UP000237351"/>
    </source>
</evidence>
<feature type="transmembrane region" description="Helical" evidence="1">
    <location>
        <begin position="130"/>
        <end position="151"/>
    </location>
</feature>